<feature type="signal peptide" evidence="1">
    <location>
        <begin position="1"/>
        <end position="40"/>
    </location>
</feature>
<dbReference type="EMBL" id="CAAHFG010000001">
    <property type="protein sequence ID" value="VGO11760.1"/>
    <property type="molecule type" value="Genomic_DNA"/>
</dbReference>
<gene>
    <name evidence="2" type="ORF">PDESU_00306</name>
</gene>
<keyword evidence="1" id="KW-0732">Signal</keyword>
<dbReference type="InterPro" id="IPR012334">
    <property type="entry name" value="Pectin_lyas_fold"/>
</dbReference>
<keyword evidence="3" id="KW-1185">Reference proteome</keyword>
<proteinExistence type="predicted"/>
<name>A0A6C2TVS3_PONDE</name>
<organism evidence="2 3">
    <name type="scientific">Pontiella desulfatans</name>
    <dbReference type="NCBI Taxonomy" id="2750659"/>
    <lineage>
        <taxon>Bacteria</taxon>
        <taxon>Pseudomonadati</taxon>
        <taxon>Kiritimatiellota</taxon>
        <taxon>Kiritimatiellia</taxon>
        <taxon>Kiritimatiellales</taxon>
        <taxon>Pontiellaceae</taxon>
        <taxon>Pontiella</taxon>
    </lineage>
</organism>
<reference evidence="2 3" key="1">
    <citation type="submission" date="2019-04" db="EMBL/GenBank/DDBJ databases">
        <authorList>
            <person name="Van Vliet M D."/>
        </authorList>
    </citation>
    <scope>NUCLEOTIDE SEQUENCE [LARGE SCALE GENOMIC DNA]</scope>
    <source>
        <strain evidence="2 3">F1</strain>
    </source>
</reference>
<protein>
    <recommendedName>
        <fullName evidence="4">Right handed beta helix domain-containing protein</fullName>
    </recommendedName>
</protein>
<evidence type="ECO:0000313" key="2">
    <source>
        <dbReference type="EMBL" id="VGO11760.1"/>
    </source>
</evidence>
<evidence type="ECO:0008006" key="4">
    <source>
        <dbReference type="Google" id="ProtNLM"/>
    </source>
</evidence>
<dbReference type="InterPro" id="IPR011050">
    <property type="entry name" value="Pectin_lyase_fold/virulence"/>
</dbReference>
<accession>A0A6C2TVS3</accession>
<evidence type="ECO:0000256" key="1">
    <source>
        <dbReference type="SAM" id="SignalP"/>
    </source>
</evidence>
<dbReference type="SMART" id="SM00710">
    <property type="entry name" value="PbH1"/>
    <property type="match status" value="7"/>
</dbReference>
<dbReference type="AlphaFoldDB" id="A0A6C2TVS3"/>
<dbReference type="SUPFAM" id="SSF51126">
    <property type="entry name" value="Pectin lyase-like"/>
    <property type="match status" value="1"/>
</dbReference>
<evidence type="ECO:0000313" key="3">
    <source>
        <dbReference type="Proteomes" id="UP000366872"/>
    </source>
</evidence>
<sequence length="521" mass="57715">MATKRRRKHIERSRTGLCASCAFLWLSVLMLLLVASPAVARDYHVDSQRKFEAISQIEMQPGDAILLKRGMQFSGMLAPLGNGSEEAPVRIDSYGRGKRPQIHARGKEIAGLLLKNPSFWEVQGLEITNTDGSDKDQGDLFGIYVLAEGEEGTYRNVYINDCHIHDVNGMVAGKKRGGIHVHIKKLKNSSFDDLRITNNRIENIGGVGIGNDSSCGGVKLLEDGFESENLWTRVYVAGNRVDTTGRNNIIARVSKDAVYEHNILANSSRRDTGHSIFCFNTEGIRIQFNEAYGNVGDTKNKDGGGESDRGGFDADYNCINTFIQYNYSHDNLWFCGIMKRPTRNVVIRYNLSQNDRAGIYFYGFDRNKQAENVHIYNNTHFVRRGLEVEVFAEGRTPLNSTFENNIFYFEGRGKWGVHAEGINTVFRNNLYFNIEPHPSETVPIVANPGFINPGDVGTDIDLKTMAALGGYRLRSGSPCVDAGLKIVGNGGVDMLKTAIDSEGADVGAFELPKTSLTMGTK</sequence>
<dbReference type="Proteomes" id="UP000366872">
    <property type="component" value="Unassembled WGS sequence"/>
</dbReference>
<dbReference type="InterPro" id="IPR006626">
    <property type="entry name" value="PbH1"/>
</dbReference>
<feature type="chain" id="PRO_5025345922" description="Right handed beta helix domain-containing protein" evidence="1">
    <location>
        <begin position="41"/>
        <end position="521"/>
    </location>
</feature>
<dbReference type="Gene3D" id="2.160.20.10">
    <property type="entry name" value="Single-stranded right-handed beta-helix, Pectin lyase-like"/>
    <property type="match status" value="1"/>
</dbReference>